<evidence type="ECO:0000259" key="2">
    <source>
        <dbReference type="PROSITE" id="PS50209"/>
    </source>
</evidence>
<dbReference type="SUPFAM" id="SSF47986">
    <property type="entry name" value="DEATH domain"/>
    <property type="match status" value="2"/>
</dbReference>
<keyword evidence="3" id="KW-1185">Reference proteome</keyword>
<dbReference type="InterPro" id="IPR041249">
    <property type="entry name" value="HEPN_DZIP3"/>
</dbReference>
<evidence type="ECO:0000313" key="3">
    <source>
        <dbReference type="Proteomes" id="UP000694844"/>
    </source>
</evidence>
<dbReference type="AlphaFoldDB" id="A0A8B8D9F3"/>
<dbReference type="RefSeq" id="XP_022324260.1">
    <property type="nucleotide sequence ID" value="XM_022468552.1"/>
</dbReference>
<dbReference type="KEGG" id="cvn:111125088"/>
<dbReference type="Gene3D" id="1.10.533.10">
    <property type="entry name" value="Death Domain, Fas"/>
    <property type="match status" value="3"/>
</dbReference>
<dbReference type="CDD" id="cd01671">
    <property type="entry name" value="CARD"/>
    <property type="match status" value="3"/>
</dbReference>
<dbReference type="InterPro" id="IPR001315">
    <property type="entry name" value="CARD"/>
</dbReference>
<dbReference type="GO" id="GO:0042981">
    <property type="term" value="P:regulation of apoptotic process"/>
    <property type="evidence" value="ECO:0007669"/>
    <property type="project" value="InterPro"/>
</dbReference>
<accession>A0A8B8D9F3</accession>
<reference evidence="4" key="1">
    <citation type="submission" date="2025-08" db="UniProtKB">
        <authorList>
            <consortium name="RefSeq"/>
        </authorList>
    </citation>
    <scope>IDENTIFICATION</scope>
    <source>
        <tissue evidence="4">Whole sample</tissue>
    </source>
</reference>
<dbReference type="GeneID" id="111125088"/>
<dbReference type="Proteomes" id="UP000694844">
    <property type="component" value="Chromosome 3"/>
</dbReference>
<name>A0A8B8D9F3_CRAVI</name>
<dbReference type="Pfam" id="PF18738">
    <property type="entry name" value="HEPN_DZIP3"/>
    <property type="match status" value="1"/>
</dbReference>
<dbReference type="PROSITE" id="PS50209">
    <property type="entry name" value="CARD"/>
    <property type="match status" value="2"/>
</dbReference>
<protein>
    <submittedName>
        <fullName evidence="4">Uncharacterized protein LOC111125088</fullName>
    </submittedName>
</protein>
<evidence type="ECO:0000313" key="4">
    <source>
        <dbReference type="RefSeq" id="XP_022324260.1"/>
    </source>
</evidence>
<feature type="region of interest" description="Disordered" evidence="1">
    <location>
        <begin position="402"/>
        <end position="428"/>
    </location>
</feature>
<feature type="domain" description="CARD" evidence="2">
    <location>
        <begin position="462"/>
        <end position="530"/>
    </location>
</feature>
<feature type="domain" description="CARD" evidence="2">
    <location>
        <begin position="747"/>
        <end position="835"/>
    </location>
</feature>
<sequence>MASSVKISGSDEDRTRFFRLSLVIIEQLTQILRDLLLNEVSPTQIFNKVKQSNYFKKLRPEQITLISDAKIRGYQDFDITLLYTLLRNVCQNISPPSQNWGVFNMPSPLNEITVGDDIERIRLIRNEVCGHISEVAIQDTEFKQYWSTISDICTRMQALLNKDYAKRLQEAKECTIDTDTENKYIDLIKRLADEEKSTRDIIESRFAELTSNETIGIQPRVVGKETIVETFIDTSISILNDMVAAVPEMSSESDLQYIYESIDELIQENKGPENLPLQDLFKTLKEKIKVYAQIQNKNQMKILANCLKFCVRMQRKYGAHVECSKSSILLLVTFSSKSGYVLYKMDLENGQIGEQLMELLLFPPFLGSFDLKEDDIEITLNGRLLTQRKDLENSGSAKLEETEVDCSFPSEKGNKEQSRKPRTGKKNIRSCSNVEKGRIPAYELEASAAGTSTDQSTGITELQRCYVYLKKNLCTENTTVIDELLECDVLTDEEKADFRDINNIKAGSLLKRIIRKGSTVCRKAVSALQNPEYGIHKNIQQIIDPPVDIDTDASLSLSWTSIKDHWSYFLEELEPSRTADYLFQYGVFNIDIHDEIEAERSRTKKNQLVLHYLEKEFSSCMPTFVHVLKISNQDYILSEIIKKENELTSTPEDECVKCVRVNFRYIRRNLDFEITSSYLKQQGIIEQEPTTENNIQRGKLIKASIRHRSRGCVSLLTTLNDQQETFFKQVLDAWNKHKNFDPKREINFTLQRDDLDRHQALFIEQLDPLKLSDILFELDVLTVSDHDNIEEQPSRRRKNEILLSCLKTNSENLDYFVYALQQCKEELVLEKLEKREFGEEPTEASSTVSLLVHRGVVTGLPDAKITVTIKGDDSIHVDAGISDIVPKIKETDTKTKIVQETYLHVEPPDPL</sequence>
<gene>
    <name evidence="4" type="primary">LOC111125088</name>
</gene>
<dbReference type="InterPro" id="IPR011029">
    <property type="entry name" value="DEATH-like_dom_sf"/>
</dbReference>
<organism evidence="3 4">
    <name type="scientific">Crassostrea virginica</name>
    <name type="common">Eastern oyster</name>
    <dbReference type="NCBI Taxonomy" id="6565"/>
    <lineage>
        <taxon>Eukaryota</taxon>
        <taxon>Metazoa</taxon>
        <taxon>Spiralia</taxon>
        <taxon>Lophotrochozoa</taxon>
        <taxon>Mollusca</taxon>
        <taxon>Bivalvia</taxon>
        <taxon>Autobranchia</taxon>
        <taxon>Pteriomorphia</taxon>
        <taxon>Ostreida</taxon>
        <taxon>Ostreoidea</taxon>
        <taxon>Ostreidae</taxon>
        <taxon>Crassostrea</taxon>
    </lineage>
</organism>
<proteinExistence type="predicted"/>
<dbReference type="Pfam" id="PF00619">
    <property type="entry name" value="CARD"/>
    <property type="match status" value="2"/>
</dbReference>
<evidence type="ECO:0000256" key="1">
    <source>
        <dbReference type="SAM" id="MobiDB-lite"/>
    </source>
</evidence>